<proteinExistence type="predicted"/>
<keyword evidence="2" id="KW-1185">Reference proteome</keyword>
<evidence type="ECO:0000313" key="2">
    <source>
        <dbReference type="Proteomes" id="UP000824120"/>
    </source>
</evidence>
<dbReference type="Proteomes" id="UP000824120">
    <property type="component" value="Chromosome 4"/>
</dbReference>
<comment type="caution">
    <text evidence="1">The sequence shown here is derived from an EMBL/GenBank/DDBJ whole genome shotgun (WGS) entry which is preliminary data.</text>
</comment>
<evidence type="ECO:0000313" key="1">
    <source>
        <dbReference type="EMBL" id="KAG5613243.1"/>
    </source>
</evidence>
<accession>A0A9J5ZM75</accession>
<name>A0A9J5ZM75_SOLCO</name>
<dbReference type="EMBL" id="JACXVP010000004">
    <property type="protein sequence ID" value="KAG5613243.1"/>
    <property type="molecule type" value="Genomic_DNA"/>
</dbReference>
<dbReference type="AlphaFoldDB" id="A0A9J5ZM75"/>
<reference evidence="1 2" key="1">
    <citation type="submission" date="2020-09" db="EMBL/GenBank/DDBJ databases">
        <title>De no assembly of potato wild relative species, Solanum commersonii.</title>
        <authorList>
            <person name="Cho K."/>
        </authorList>
    </citation>
    <scope>NUCLEOTIDE SEQUENCE [LARGE SCALE GENOMIC DNA]</scope>
    <source>
        <strain evidence="1">LZ3.2</strain>
        <tissue evidence="1">Leaf</tissue>
    </source>
</reference>
<sequence length="113" mass="12921">MVHKLCGWTITLSASYQCDCLQAESIDLKEVPGGLQYHLTFWRDLGQSLNLNVDVIVNDFEPTTGKVRTLVSLTAILNHLCFISLFQRQATTFTTVFWTRNSNSLKMLLYIYV</sequence>
<protein>
    <submittedName>
        <fullName evidence="1">Uncharacterized protein</fullName>
    </submittedName>
</protein>
<gene>
    <name evidence="1" type="ORF">H5410_024524</name>
</gene>
<organism evidence="1 2">
    <name type="scientific">Solanum commersonii</name>
    <name type="common">Commerson's wild potato</name>
    <name type="synonym">Commerson's nightshade</name>
    <dbReference type="NCBI Taxonomy" id="4109"/>
    <lineage>
        <taxon>Eukaryota</taxon>
        <taxon>Viridiplantae</taxon>
        <taxon>Streptophyta</taxon>
        <taxon>Embryophyta</taxon>
        <taxon>Tracheophyta</taxon>
        <taxon>Spermatophyta</taxon>
        <taxon>Magnoliopsida</taxon>
        <taxon>eudicotyledons</taxon>
        <taxon>Gunneridae</taxon>
        <taxon>Pentapetalae</taxon>
        <taxon>asterids</taxon>
        <taxon>lamiids</taxon>
        <taxon>Solanales</taxon>
        <taxon>Solanaceae</taxon>
        <taxon>Solanoideae</taxon>
        <taxon>Solaneae</taxon>
        <taxon>Solanum</taxon>
    </lineage>
</organism>